<keyword evidence="5" id="KW-0472">Membrane</keyword>
<evidence type="ECO:0000313" key="7">
    <source>
        <dbReference type="Proteomes" id="UP001303473"/>
    </source>
</evidence>
<dbReference type="PANTHER" id="PTHR43976">
    <property type="entry name" value="SHORT CHAIN DEHYDROGENASE"/>
    <property type="match status" value="1"/>
</dbReference>
<gene>
    <name evidence="6" type="ORF">QBC46DRAFT_166667</name>
</gene>
<evidence type="ECO:0000256" key="5">
    <source>
        <dbReference type="SAM" id="Phobius"/>
    </source>
</evidence>
<keyword evidence="3" id="KW-0560">Oxidoreductase</keyword>
<evidence type="ECO:0000256" key="1">
    <source>
        <dbReference type="ARBA" id="ARBA00006484"/>
    </source>
</evidence>
<dbReference type="InterPro" id="IPR002347">
    <property type="entry name" value="SDR_fam"/>
</dbReference>
<evidence type="ECO:0000256" key="2">
    <source>
        <dbReference type="ARBA" id="ARBA00022857"/>
    </source>
</evidence>
<protein>
    <submittedName>
        <fullName evidence="6">3-oxoacyl-reductase</fullName>
    </submittedName>
</protein>
<keyword evidence="2" id="KW-0521">NADP</keyword>
<proteinExistence type="inferred from homology"/>
<dbReference type="InterPro" id="IPR020904">
    <property type="entry name" value="Sc_DH/Rdtase_CS"/>
</dbReference>
<keyword evidence="5" id="KW-0812">Transmembrane</keyword>
<comment type="caution">
    <text evidence="6">The sequence shown here is derived from an EMBL/GenBank/DDBJ whole genome shotgun (WGS) entry which is preliminary data.</text>
</comment>
<dbReference type="PROSITE" id="PS00061">
    <property type="entry name" value="ADH_SHORT"/>
    <property type="match status" value="1"/>
</dbReference>
<dbReference type="Gene3D" id="3.40.50.720">
    <property type="entry name" value="NAD(P)-binding Rossmann-like Domain"/>
    <property type="match status" value="1"/>
</dbReference>
<name>A0AAN6NG91_9PEZI</name>
<dbReference type="PRINTS" id="PR00081">
    <property type="entry name" value="GDHRDH"/>
</dbReference>
<accession>A0AAN6NG91</accession>
<dbReference type="GO" id="GO:0016491">
    <property type="term" value="F:oxidoreductase activity"/>
    <property type="evidence" value="ECO:0007669"/>
    <property type="project" value="UniProtKB-KW"/>
</dbReference>
<evidence type="ECO:0000313" key="6">
    <source>
        <dbReference type="EMBL" id="KAK3944546.1"/>
    </source>
</evidence>
<keyword evidence="7" id="KW-1185">Reference proteome</keyword>
<dbReference type="SUPFAM" id="SSF51735">
    <property type="entry name" value="NAD(P)-binding Rossmann-fold domains"/>
    <property type="match status" value="1"/>
</dbReference>
<evidence type="ECO:0000256" key="4">
    <source>
        <dbReference type="RuleBase" id="RU000363"/>
    </source>
</evidence>
<dbReference type="AlphaFoldDB" id="A0AAN6NG91"/>
<evidence type="ECO:0000256" key="3">
    <source>
        <dbReference type="ARBA" id="ARBA00023002"/>
    </source>
</evidence>
<dbReference type="InterPro" id="IPR036291">
    <property type="entry name" value="NAD(P)-bd_dom_sf"/>
</dbReference>
<reference evidence="7" key="1">
    <citation type="journal article" date="2023" name="Mol. Phylogenet. Evol.">
        <title>Genome-scale phylogeny and comparative genomics of the fungal order Sordariales.</title>
        <authorList>
            <person name="Hensen N."/>
            <person name="Bonometti L."/>
            <person name="Westerberg I."/>
            <person name="Brannstrom I.O."/>
            <person name="Guillou S."/>
            <person name="Cros-Aarteil S."/>
            <person name="Calhoun S."/>
            <person name="Haridas S."/>
            <person name="Kuo A."/>
            <person name="Mondo S."/>
            <person name="Pangilinan J."/>
            <person name="Riley R."/>
            <person name="LaButti K."/>
            <person name="Andreopoulos B."/>
            <person name="Lipzen A."/>
            <person name="Chen C."/>
            <person name="Yan M."/>
            <person name="Daum C."/>
            <person name="Ng V."/>
            <person name="Clum A."/>
            <person name="Steindorff A."/>
            <person name="Ohm R.A."/>
            <person name="Martin F."/>
            <person name="Silar P."/>
            <person name="Natvig D.O."/>
            <person name="Lalanne C."/>
            <person name="Gautier V."/>
            <person name="Ament-Velasquez S.L."/>
            <person name="Kruys A."/>
            <person name="Hutchinson M.I."/>
            <person name="Powell A.J."/>
            <person name="Barry K."/>
            <person name="Miller A.N."/>
            <person name="Grigoriev I.V."/>
            <person name="Debuchy R."/>
            <person name="Gladieux P."/>
            <person name="Hiltunen Thoren M."/>
            <person name="Johannesson H."/>
        </authorList>
    </citation>
    <scope>NUCLEOTIDE SEQUENCE [LARGE SCALE GENOMIC DNA]</scope>
    <source>
        <strain evidence="7">CBS 340.73</strain>
    </source>
</reference>
<dbReference type="PANTHER" id="PTHR43976:SF16">
    <property type="entry name" value="SHORT-CHAIN DEHYDROGENASE_REDUCTASE FAMILY PROTEIN"/>
    <property type="match status" value="1"/>
</dbReference>
<dbReference type="PRINTS" id="PR00080">
    <property type="entry name" value="SDRFAMILY"/>
</dbReference>
<sequence>MAPRVWLVTGTTSGIGLSLITYIVSRGDKVIASGRNVESNLAHLKSDSLALLELDISSDRDVIAQKVKEAWEVFGHIDILFNNAGMSAMKSAEEADDDYITKMFTANLFGHMTLTSLLLPLLRSSSAQQHHGSTIGFTSSSAGYVPLPFMSHYAASKAALSTYVESLHREVSPLGINCVAFECGGFPTHLGQPRHPSASVFGTEGTSIPEAYGPGLGRLAGMFAADPMAYMPGDLVRIPSVIYDIMTRTGVAEHKPWGVRVLLGSDAYDSVKQKCEEMLTVMEEWKDVSKSTDREGFGGTKEEYLKFVSILD</sequence>
<dbReference type="Pfam" id="PF00106">
    <property type="entry name" value="adh_short"/>
    <property type="match status" value="1"/>
</dbReference>
<feature type="transmembrane region" description="Helical" evidence="5">
    <location>
        <begin position="6"/>
        <end position="25"/>
    </location>
</feature>
<organism evidence="6 7">
    <name type="scientific">Diplogelasinospora grovesii</name>
    <dbReference type="NCBI Taxonomy" id="303347"/>
    <lineage>
        <taxon>Eukaryota</taxon>
        <taxon>Fungi</taxon>
        <taxon>Dikarya</taxon>
        <taxon>Ascomycota</taxon>
        <taxon>Pezizomycotina</taxon>
        <taxon>Sordariomycetes</taxon>
        <taxon>Sordariomycetidae</taxon>
        <taxon>Sordariales</taxon>
        <taxon>Diplogelasinosporaceae</taxon>
        <taxon>Diplogelasinospora</taxon>
    </lineage>
</organism>
<dbReference type="InterPro" id="IPR051911">
    <property type="entry name" value="SDR_oxidoreductase"/>
</dbReference>
<dbReference type="EMBL" id="MU853759">
    <property type="protein sequence ID" value="KAK3944546.1"/>
    <property type="molecule type" value="Genomic_DNA"/>
</dbReference>
<dbReference type="Proteomes" id="UP001303473">
    <property type="component" value="Unassembled WGS sequence"/>
</dbReference>
<comment type="similarity">
    <text evidence="1 4">Belongs to the short-chain dehydrogenases/reductases (SDR) family.</text>
</comment>
<keyword evidence="5" id="KW-1133">Transmembrane helix</keyword>